<dbReference type="GO" id="GO:0005886">
    <property type="term" value="C:plasma membrane"/>
    <property type="evidence" value="ECO:0007669"/>
    <property type="project" value="UniProtKB-SubCell"/>
</dbReference>
<evidence type="ECO:0000313" key="7">
    <source>
        <dbReference type="Proteomes" id="UP000050640"/>
    </source>
</evidence>
<evidence type="ECO:0000256" key="3">
    <source>
        <dbReference type="ARBA" id="ARBA00022989"/>
    </source>
</evidence>
<evidence type="ECO:0000256" key="2">
    <source>
        <dbReference type="ARBA" id="ARBA00022692"/>
    </source>
</evidence>
<dbReference type="Pfam" id="PF01062">
    <property type="entry name" value="Bestrophin"/>
    <property type="match status" value="2"/>
</dbReference>
<comment type="similarity">
    <text evidence="5 6">Belongs to the anion channel-forming bestrophin (TC 1.A.46) family. Calcium-sensitive chloride channel subfamily.</text>
</comment>
<feature type="transmembrane region" description="Helical" evidence="6">
    <location>
        <begin position="110"/>
        <end position="129"/>
    </location>
</feature>
<keyword evidence="6" id="KW-0406">Ion transport</keyword>
<dbReference type="InterPro" id="IPR000615">
    <property type="entry name" value="Bestrophin"/>
</dbReference>
<organism evidence="7 8">
    <name type="scientific">Elaeophora elaphi</name>
    <dbReference type="NCBI Taxonomy" id="1147741"/>
    <lineage>
        <taxon>Eukaryota</taxon>
        <taxon>Metazoa</taxon>
        <taxon>Ecdysozoa</taxon>
        <taxon>Nematoda</taxon>
        <taxon>Chromadorea</taxon>
        <taxon>Rhabditida</taxon>
        <taxon>Spirurina</taxon>
        <taxon>Spiruromorpha</taxon>
        <taxon>Filarioidea</taxon>
        <taxon>Onchocercidae</taxon>
        <taxon>Elaeophora</taxon>
    </lineage>
</organism>
<dbReference type="InterPro" id="IPR021134">
    <property type="entry name" value="Bestrophin-like"/>
</dbReference>
<proteinExistence type="inferred from homology"/>
<keyword evidence="6" id="KW-0407">Ion channel</keyword>
<feature type="transmembrane region" description="Helical" evidence="6">
    <location>
        <begin position="330"/>
        <end position="347"/>
    </location>
</feature>
<evidence type="ECO:0000313" key="8">
    <source>
        <dbReference type="WBParaSite" id="EEL_0000007101-mRNA-1"/>
    </source>
</evidence>
<keyword evidence="6" id="KW-0868">Chloride</keyword>
<evidence type="ECO:0000256" key="4">
    <source>
        <dbReference type="ARBA" id="ARBA00023136"/>
    </source>
</evidence>
<feature type="transmembrane region" description="Helical" evidence="6">
    <location>
        <begin position="36"/>
        <end position="56"/>
    </location>
</feature>
<dbReference type="AlphaFoldDB" id="A0A158Q6P8"/>
<comment type="subcellular location">
    <subcellularLocation>
        <location evidence="6">Cell membrane</location>
        <topology evidence="6">Multi-pass membrane protein</topology>
    </subcellularLocation>
    <subcellularLocation>
        <location evidence="1">Membrane</location>
    </subcellularLocation>
</comment>
<dbReference type="GO" id="GO:0034707">
    <property type="term" value="C:chloride channel complex"/>
    <property type="evidence" value="ECO:0007669"/>
    <property type="project" value="UniProtKB-KW"/>
</dbReference>
<accession>A0A158Q6P8</accession>
<keyword evidence="7" id="KW-1185">Reference proteome</keyword>
<keyword evidence="4 6" id="KW-0472">Membrane</keyword>
<dbReference type="WBParaSite" id="EEL_0000007101-mRNA-1">
    <property type="protein sequence ID" value="EEL_0000007101-mRNA-1"/>
    <property type="gene ID" value="EEL_0000007101"/>
</dbReference>
<name>A0A158Q6P8_9BILA</name>
<evidence type="ECO:0000256" key="5">
    <source>
        <dbReference type="ARBA" id="ARBA00034769"/>
    </source>
</evidence>
<comment type="function">
    <text evidence="6">Forms chloride channels.</text>
</comment>
<sequence>MTVSYHFQLASLSPSLILRVLFRWKGSVWKHIYKELLVWTIIFLAVSFFYRSDYFLNAKQKTYLSSTVFYSNTILNYLKISRNLLKSVSFNSTLHQKLSKLKYENSFEKFFNLIYLIYFSIFGNLAHYFDTRLEYIPITFILGFFVDTILSRWSSIFINMGYIESYAFFIVNYIHGESENAKRLRRTLARYLCLTQVFVFRDISAQVQKRFPTIDSMIDAGILLKEEKEKLDLIKLQYNKYWTPIRWIHSAALKARKDELITSDLFYWKLCAEVDAFRHNLQLLYNYDWVPIPLVYSQVVFLAVYVHFLVCLISRQFIISDNTIISDLDLIIPVMTIIEFVFFIGWLKVAQALLNPFGDDDDDFECNYLIDKNLAEQLPTNLNLLLLDCQNENLAFSRVCVCWTTSLCIADNYDRVPEIQPDLLWRSRKGFPASMDSSSVGSAVNLQLELTVERANVVNYHPHAAYVNAGQTLSYISLNAADQEGARIMKHTQTTSACNALQIADHFEESINRTSLQLAQYNKLQTEFLLSPNPSMNKDKINETEITQL</sequence>
<dbReference type="Proteomes" id="UP000050640">
    <property type="component" value="Unplaced"/>
</dbReference>
<dbReference type="GO" id="GO:0005254">
    <property type="term" value="F:chloride channel activity"/>
    <property type="evidence" value="ECO:0007669"/>
    <property type="project" value="UniProtKB-KW"/>
</dbReference>
<keyword evidence="6" id="KW-0813">Transport</keyword>
<feature type="transmembrane region" description="Helical" evidence="6">
    <location>
        <begin position="299"/>
        <end position="318"/>
    </location>
</feature>
<keyword evidence="2 6" id="KW-0812">Transmembrane</keyword>
<keyword evidence="6" id="KW-1003">Cell membrane</keyword>
<evidence type="ECO:0000256" key="6">
    <source>
        <dbReference type="RuleBase" id="RU363126"/>
    </source>
</evidence>
<keyword evidence="3 6" id="KW-1133">Transmembrane helix</keyword>
<evidence type="ECO:0000256" key="1">
    <source>
        <dbReference type="ARBA" id="ARBA00004370"/>
    </source>
</evidence>
<dbReference type="PANTHER" id="PTHR10736">
    <property type="entry name" value="BESTROPHIN"/>
    <property type="match status" value="1"/>
</dbReference>
<protein>
    <recommendedName>
        <fullName evidence="6">Bestrophin homolog</fullName>
    </recommendedName>
</protein>
<dbReference type="PANTHER" id="PTHR10736:SF0">
    <property type="entry name" value="BESTROPHIN HOMOLOG"/>
    <property type="match status" value="1"/>
</dbReference>
<keyword evidence="6" id="KW-0869">Chloride channel</keyword>
<reference evidence="8" key="1">
    <citation type="submission" date="2016-04" db="UniProtKB">
        <authorList>
            <consortium name="WormBaseParasite"/>
        </authorList>
    </citation>
    <scope>IDENTIFICATION</scope>
</reference>